<reference evidence="1 2" key="1">
    <citation type="submission" date="2019-11" db="EMBL/GenBank/DDBJ databases">
        <title>Whole genome sequence of Oryza granulata.</title>
        <authorList>
            <person name="Li W."/>
        </authorList>
    </citation>
    <scope>NUCLEOTIDE SEQUENCE [LARGE SCALE GENOMIC DNA]</scope>
    <source>
        <strain evidence="2">cv. Menghai</strain>
        <tissue evidence="1">Leaf</tissue>
    </source>
</reference>
<dbReference type="Proteomes" id="UP000479710">
    <property type="component" value="Unassembled WGS sequence"/>
</dbReference>
<accession>A0A6G1EXY0</accession>
<name>A0A6G1EXY0_9ORYZ</name>
<comment type="caution">
    <text evidence="1">The sequence shown here is derived from an EMBL/GenBank/DDBJ whole genome shotgun (WGS) entry which is preliminary data.</text>
</comment>
<protein>
    <submittedName>
        <fullName evidence="1">Uncharacterized protein</fullName>
    </submittedName>
</protein>
<dbReference type="AlphaFoldDB" id="A0A6G1EXY0"/>
<dbReference type="EMBL" id="SPHZ02000002">
    <property type="protein sequence ID" value="KAF0929497.1"/>
    <property type="molecule type" value="Genomic_DNA"/>
</dbReference>
<proteinExistence type="predicted"/>
<evidence type="ECO:0000313" key="1">
    <source>
        <dbReference type="EMBL" id="KAF0929497.1"/>
    </source>
</evidence>
<evidence type="ECO:0000313" key="2">
    <source>
        <dbReference type="Proteomes" id="UP000479710"/>
    </source>
</evidence>
<organism evidence="1 2">
    <name type="scientific">Oryza meyeriana var. granulata</name>
    <dbReference type="NCBI Taxonomy" id="110450"/>
    <lineage>
        <taxon>Eukaryota</taxon>
        <taxon>Viridiplantae</taxon>
        <taxon>Streptophyta</taxon>
        <taxon>Embryophyta</taxon>
        <taxon>Tracheophyta</taxon>
        <taxon>Spermatophyta</taxon>
        <taxon>Magnoliopsida</taxon>
        <taxon>Liliopsida</taxon>
        <taxon>Poales</taxon>
        <taxon>Poaceae</taxon>
        <taxon>BOP clade</taxon>
        <taxon>Oryzoideae</taxon>
        <taxon>Oryzeae</taxon>
        <taxon>Oryzinae</taxon>
        <taxon>Oryza</taxon>
        <taxon>Oryza meyeriana</taxon>
    </lineage>
</organism>
<sequence length="174" mass="19462">MDRDDPNGARHFHAQLVLVDGSPKLVKGSSAHNRVAHVGEFDYIEDDCLRACSDAPAETDQELNLAQGLYQVPVEAFQGLLGPRQPAAGDSHLVKGRREEDVYGAASVDQYAAYVGLRHMRRDYYGIIVGVEMTTAILRREHQRYPSPGRSLWAAGRELTPYEKLRAENIMRNN</sequence>
<keyword evidence="2" id="KW-1185">Reference proteome</keyword>
<gene>
    <name evidence="1" type="ORF">E2562_021748</name>
</gene>